<evidence type="ECO:0000313" key="1">
    <source>
        <dbReference type="EMBL" id="TNV74273.1"/>
    </source>
</evidence>
<keyword evidence="2" id="KW-1185">Reference proteome</keyword>
<dbReference type="EMBL" id="RRYP01017203">
    <property type="protein sequence ID" value="TNV74273.1"/>
    <property type="molecule type" value="Genomic_DNA"/>
</dbReference>
<sequence length="99" mass="11761">MDTTTTYHWLTLYYLPEKSDVIYAHESELIRIENDSKQVTSLKIEVIILQKQKANTIQLRKLNVPKKKLFEAKIQIISKVDQPFECLNRVFQNLERVCH</sequence>
<dbReference type="Proteomes" id="UP000785679">
    <property type="component" value="Unassembled WGS sequence"/>
</dbReference>
<evidence type="ECO:0000313" key="2">
    <source>
        <dbReference type="Proteomes" id="UP000785679"/>
    </source>
</evidence>
<protein>
    <submittedName>
        <fullName evidence="1">Uncharacterized protein</fullName>
    </submittedName>
</protein>
<comment type="caution">
    <text evidence="1">The sequence shown here is derived from an EMBL/GenBank/DDBJ whole genome shotgun (WGS) entry which is preliminary data.</text>
</comment>
<gene>
    <name evidence="1" type="ORF">FGO68_gene12599</name>
</gene>
<proteinExistence type="predicted"/>
<organism evidence="1 2">
    <name type="scientific">Halteria grandinella</name>
    <dbReference type="NCBI Taxonomy" id="5974"/>
    <lineage>
        <taxon>Eukaryota</taxon>
        <taxon>Sar</taxon>
        <taxon>Alveolata</taxon>
        <taxon>Ciliophora</taxon>
        <taxon>Intramacronucleata</taxon>
        <taxon>Spirotrichea</taxon>
        <taxon>Stichotrichia</taxon>
        <taxon>Sporadotrichida</taxon>
        <taxon>Halteriidae</taxon>
        <taxon>Halteria</taxon>
    </lineage>
</organism>
<name>A0A8J8NFU8_HALGN</name>
<reference evidence="1" key="1">
    <citation type="submission" date="2019-06" db="EMBL/GenBank/DDBJ databases">
        <authorList>
            <person name="Zheng W."/>
        </authorList>
    </citation>
    <scope>NUCLEOTIDE SEQUENCE</scope>
    <source>
        <strain evidence="1">QDHG01</strain>
    </source>
</reference>
<dbReference type="AlphaFoldDB" id="A0A8J8NFU8"/>
<accession>A0A8J8NFU8</accession>